<dbReference type="SMART" id="SM00606">
    <property type="entry name" value="CBD_IV"/>
    <property type="match status" value="1"/>
</dbReference>
<evidence type="ECO:0000259" key="4">
    <source>
        <dbReference type="PROSITE" id="PS51175"/>
    </source>
</evidence>
<dbReference type="Pfam" id="PF22633">
    <property type="entry name" value="F5_F8_type_C_2"/>
    <property type="match status" value="1"/>
</dbReference>
<dbReference type="InterPro" id="IPR005084">
    <property type="entry name" value="CBM6"/>
</dbReference>
<dbReference type="Pfam" id="PF03422">
    <property type="entry name" value="CBM_6"/>
    <property type="match status" value="1"/>
</dbReference>
<dbReference type="RefSeq" id="WP_255844554.1">
    <property type="nucleotide sequence ID" value="NZ_CP094358.1"/>
</dbReference>
<dbReference type="Pfam" id="PF17957">
    <property type="entry name" value="Big_7"/>
    <property type="match status" value="1"/>
</dbReference>
<dbReference type="InterPro" id="IPR008979">
    <property type="entry name" value="Galactose-bd-like_sf"/>
</dbReference>
<reference evidence="6" key="1">
    <citation type="submission" date="2022-03" db="EMBL/GenBank/DDBJ databases">
        <title>Description of Abyssus ytuae gen. nov., sp. nov., a novel member of the family Flavobacteriaceae isolated from the sediment of Mariana Trench.</title>
        <authorList>
            <person name="Zhang J."/>
            <person name="Xu X."/>
        </authorList>
    </citation>
    <scope>NUCLEOTIDE SEQUENCE</scope>
    <source>
        <strain evidence="6">MT3330</strain>
    </source>
</reference>
<dbReference type="Pfam" id="PF18962">
    <property type="entry name" value="Por_Secre_tail"/>
    <property type="match status" value="1"/>
</dbReference>
<sequence length="768" mass="85609">MIYKKNIYNYLVTLFIVVTPVLCYSQTIMFDDFTYSGINDSEFSTFNKWNVISGISGPPEGGQYSQNNVSFVNDPDSSGNRLVTLSTTVNGQTKATTHSRIETSGFEYFEGTYSARVYFSDLPYTYKDANIQTFYTIVSSSLGTDGSRYSELDFEYMAADKWGISEDNKVLYLTAWNRYIADPWQAWKRYFSYEQSFEGWHVFTVSCTDGVNVKFWIDNEYMGAMSTTDNDGTPVYPRSPMQVAFANWIWNNVTGNSTTNRTTTMKVDWVLFYKDQEVTPQQVQELVGNYRLQGLQRRNLAGNTYYTSPDSNQLPVINITSPLQGSVFEEPATISITAGASDADGSITKVEFYNGSSLIGTDYISPYTIQWQNVNAGSYAITATATDNQDASTTSAIINITVQAGNPDEANIALGKPVVVSSSETNTLTGSLAVDGDDTTRWSSIYSDSEWIYVDLQDTYNINRIILKWEAAYGEAYEIQVSDNASNWETIWSTSNENGEIDDITGLNGTGRYIRMQGVRRGEEWGYSLWEFEVYGSLNDDNPDTSSILIEAEDYSVMEDIATEPCSEGGENVGYINNGSWIVWDINIPSTATYTVEYRVASPNDDGIIQLEKAGGSPVYGSVSVPNTGGWQNWTTISHNVSLTAGEQQIAIYAPVGGWNINWLRISTATNTTLSARSVGTEIMMKDQQLYLDDSVMVYPSPANHFINIRGIKENTSYIIIDLNGRVVSEGNLIQTDTEISVDISSLTNGIYMFKALNSDKTIRFIKN</sequence>
<keyword evidence="7" id="KW-1185">Reference proteome</keyword>
<dbReference type="EMBL" id="CP094358">
    <property type="protein sequence ID" value="UOB18377.1"/>
    <property type="molecule type" value="Genomic_DNA"/>
</dbReference>
<evidence type="ECO:0000256" key="1">
    <source>
        <dbReference type="ARBA" id="ARBA00006865"/>
    </source>
</evidence>
<dbReference type="SUPFAM" id="SSF49899">
    <property type="entry name" value="Concanavalin A-like lectins/glucanases"/>
    <property type="match status" value="1"/>
</dbReference>
<dbReference type="Gene3D" id="2.60.120.260">
    <property type="entry name" value="Galactose-binding domain-like"/>
    <property type="match status" value="2"/>
</dbReference>
<dbReference type="GO" id="GO:0005975">
    <property type="term" value="P:carbohydrate metabolic process"/>
    <property type="evidence" value="ECO:0007669"/>
    <property type="project" value="InterPro"/>
</dbReference>
<dbReference type="KEGG" id="fbm:MQE35_03590"/>
<dbReference type="Gene3D" id="2.60.40.10">
    <property type="entry name" value="Immunoglobulins"/>
    <property type="match status" value="1"/>
</dbReference>
<dbReference type="InterPro" id="IPR026444">
    <property type="entry name" value="Secre_tail"/>
</dbReference>
<dbReference type="SUPFAM" id="SSF49299">
    <property type="entry name" value="PKD domain"/>
    <property type="match status" value="1"/>
</dbReference>
<protein>
    <submittedName>
        <fullName evidence="6">Carbohydrate-binding protein</fullName>
    </submittedName>
</protein>
<dbReference type="InterPro" id="IPR035986">
    <property type="entry name" value="PKD_dom_sf"/>
</dbReference>
<evidence type="ECO:0000313" key="6">
    <source>
        <dbReference type="EMBL" id="UOB18377.1"/>
    </source>
</evidence>
<dbReference type="GO" id="GO:0004553">
    <property type="term" value="F:hydrolase activity, hydrolyzing O-glycosyl compounds"/>
    <property type="evidence" value="ECO:0007669"/>
    <property type="project" value="InterPro"/>
</dbReference>
<dbReference type="Gene3D" id="2.60.120.200">
    <property type="match status" value="1"/>
</dbReference>
<dbReference type="CDD" id="cd04080">
    <property type="entry name" value="CBM6_cellulase-like"/>
    <property type="match status" value="1"/>
</dbReference>
<dbReference type="PROSITE" id="PS50022">
    <property type="entry name" value="FA58C_3"/>
    <property type="match status" value="1"/>
</dbReference>
<name>A0A9E6ZM73_9FLAO</name>
<dbReference type="PROSITE" id="PS51175">
    <property type="entry name" value="CBM6"/>
    <property type="match status" value="1"/>
</dbReference>
<dbReference type="AlphaFoldDB" id="A0A9E6ZM73"/>
<feature type="domain" description="F5/8 type C" evidence="3">
    <location>
        <begin position="399"/>
        <end position="537"/>
    </location>
</feature>
<comment type="similarity">
    <text evidence="1">Belongs to the glycosyl hydrolase 16 family.</text>
</comment>
<dbReference type="InterPro" id="IPR006584">
    <property type="entry name" value="Cellulose-bd_IV"/>
</dbReference>
<dbReference type="InterPro" id="IPR000757">
    <property type="entry name" value="Beta-glucanase-like"/>
</dbReference>
<proteinExistence type="inferred from homology"/>
<dbReference type="PROSITE" id="PS51762">
    <property type="entry name" value="GH16_2"/>
    <property type="match status" value="1"/>
</dbReference>
<gene>
    <name evidence="6" type="ORF">MQE35_03590</name>
</gene>
<evidence type="ECO:0000259" key="5">
    <source>
        <dbReference type="PROSITE" id="PS51762"/>
    </source>
</evidence>
<dbReference type="CDD" id="cd00413">
    <property type="entry name" value="Glyco_hydrolase_16"/>
    <property type="match status" value="1"/>
</dbReference>
<dbReference type="InterPro" id="IPR000421">
    <property type="entry name" value="FA58C"/>
</dbReference>
<dbReference type="SUPFAM" id="SSF49785">
    <property type="entry name" value="Galactose-binding domain-like"/>
    <property type="match status" value="2"/>
</dbReference>
<dbReference type="GO" id="GO:0030246">
    <property type="term" value="F:carbohydrate binding"/>
    <property type="evidence" value="ECO:0007669"/>
    <property type="project" value="InterPro"/>
</dbReference>
<keyword evidence="2" id="KW-0732">Signal</keyword>
<accession>A0A9E6ZM73</accession>
<feature type="domain" description="CBM6" evidence="4">
    <location>
        <begin position="548"/>
        <end position="667"/>
    </location>
</feature>
<dbReference type="Proteomes" id="UP000831290">
    <property type="component" value="Chromosome"/>
</dbReference>
<feature type="domain" description="GH16" evidence="5">
    <location>
        <begin position="12"/>
        <end position="278"/>
    </location>
</feature>
<dbReference type="InterPro" id="IPR013320">
    <property type="entry name" value="ConA-like_dom_sf"/>
</dbReference>
<organism evidence="6 7">
    <name type="scientific">Abyssalbus ytuae</name>
    <dbReference type="NCBI Taxonomy" id="2926907"/>
    <lineage>
        <taxon>Bacteria</taxon>
        <taxon>Pseudomonadati</taxon>
        <taxon>Bacteroidota</taxon>
        <taxon>Flavobacteriia</taxon>
        <taxon>Flavobacteriales</taxon>
        <taxon>Flavobacteriaceae</taxon>
        <taxon>Abyssalbus</taxon>
    </lineage>
</organism>
<evidence type="ECO:0000256" key="2">
    <source>
        <dbReference type="ARBA" id="ARBA00022729"/>
    </source>
</evidence>
<dbReference type="NCBIfam" id="TIGR04183">
    <property type="entry name" value="Por_Secre_tail"/>
    <property type="match status" value="1"/>
</dbReference>
<evidence type="ECO:0000259" key="3">
    <source>
        <dbReference type="PROSITE" id="PS50022"/>
    </source>
</evidence>
<evidence type="ECO:0000313" key="7">
    <source>
        <dbReference type="Proteomes" id="UP000831290"/>
    </source>
</evidence>
<dbReference type="InterPro" id="IPR013783">
    <property type="entry name" value="Ig-like_fold"/>
</dbReference>